<proteinExistence type="predicted"/>
<evidence type="ECO:0000313" key="1">
    <source>
        <dbReference type="EMBL" id="RZR71623.1"/>
    </source>
</evidence>
<protein>
    <submittedName>
        <fullName evidence="1">Uncharacterized protein</fullName>
    </submittedName>
</protein>
<accession>A0A445MBL1</accession>
<reference evidence="1" key="1">
    <citation type="journal article" date="2018" name="Data Brief">
        <title>Genome sequence data from 17 accessions of Ensete ventricosum, a staple food crop for millions in Ethiopia.</title>
        <authorList>
            <person name="Yemataw Z."/>
            <person name="Muzemil S."/>
            <person name="Ambachew D."/>
            <person name="Tripathi L."/>
            <person name="Tesfaye K."/>
            <person name="Chala A."/>
            <person name="Farbos A."/>
            <person name="O'Neill P."/>
            <person name="Moore K."/>
            <person name="Grant M."/>
            <person name="Studholme D.J."/>
        </authorList>
    </citation>
    <scope>NUCLEOTIDE SEQUENCE [LARGE SCALE GENOMIC DNA]</scope>
    <source>
        <tissue evidence="1">Leaf</tissue>
    </source>
</reference>
<dbReference type="Proteomes" id="UP000290560">
    <property type="component" value="Unassembled WGS sequence"/>
</dbReference>
<name>A0A445MBL1_ENSVE</name>
<sequence length="103" mass="11812">MNWMVCLAPSEKPGMALHDVDPRRSIGARAGRLVWSLEAMEVMNRQHRETPDSDLCVGSNRPVSSVDLLGNGRSHLIHLGQGYRRRWRLVWAILRVWIRTKPS</sequence>
<dbReference type="AlphaFoldDB" id="A0A445MBL1"/>
<dbReference type="EMBL" id="KV875560">
    <property type="protein sequence ID" value="RZR71623.1"/>
    <property type="molecule type" value="Genomic_DNA"/>
</dbReference>
<gene>
    <name evidence="1" type="ORF">BHM03_00006189</name>
</gene>
<organism evidence="1">
    <name type="scientific">Ensete ventricosum</name>
    <name type="common">Abyssinian banana</name>
    <name type="synonym">Musa ensete</name>
    <dbReference type="NCBI Taxonomy" id="4639"/>
    <lineage>
        <taxon>Eukaryota</taxon>
        <taxon>Viridiplantae</taxon>
        <taxon>Streptophyta</taxon>
        <taxon>Embryophyta</taxon>
        <taxon>Tracheophyta</taxon>
        <taxon>Spermatophyta</taxon>
        <taxon>Magnoliopsida</taxon>
        <taxon>Liliopsida</taxon>
        <taxon>Zingiberales</taxon>
        <taxon>Musaceae</taxon>
        <taxon>Ensete</taxon>
    </lineage>
</organism>